<evidence type="ECO:0000313" key="3">
    <source>
        <dbReference type="EMBL" id="AHG88335.1"/>
    </source>
</evidence>
<name>W0RDE8_9BACT</name>
<gene>
    <name evidence="3" type="ORF">J421_0798</name>
</gene>
<dbReference type="STRING" id="861299.J421_0798"/>
<keyword evidence="1" id="KW-0812">Transmembrane</keyword>
<evidence type="ECO:0008006" key="5">
    <source>
        <dbReference type="Google" id="ProtNLM"/>
    </source>
</evidence>
<feature type="chain" id="PRO_5004793931" description="Glycine zipper domain-containing protein" evidence="2">
    <location>
        <begin position="21"/>
        <end position="160"/>
    </location>
</feature>
<feature type="transmembrane region" description="Helical" evidence="1">
    <location>
        <begin position="93"/>
        <end position="112"/>
    </location>
</feature>
<dbReference type="KEGG" id="gba:J421_0798"/>
<dbReference type="InParanoid" id="W0RDE8"/>
<keyword evidence="1" id="KW-0472">Membrane</keyword>
<evidence type="ECO:0000313" key="4">
    <source>
        <dbReference type="Proteomes" id="UP000019151"/>
    </source>
</evidence>
<keyword evidence="2" id="KW-0732">Signal</keyword>
<proteinExistence type="predicted"/>
<evidence type="ECO:0000256" key="2">
    <source>
        <dbReference type="SAM" id="SignalP"/>
    </source>
</evidence>
<evidence type="ECO:0000256" key="1">
    <source>
        <dbReference type="SAM" id="Phobius"/>
    </source>
</evidence>
<organism evidence="3 4">
    <name type="scientific">Gemmatirosa kalamazoonensis</name>
    <dbReference type="NCBI Taxonomy" id="861299"/>
    <lineage>
        <taxon>Bacteria</taxon>
        <taxon>Pseudomonadati</taxon>
        <taxon>Gemmatimonadota</taxon>
        <taxon>Gemmatimonadia</taxon>
        <taxon>Gemmatimonadales</taxon>
        <taxon>Gemmatimonadaceae</taxon>
        <taxon>Gemmatirosa</taxon>
    </lineage>
</organism>
<dbReference type="RefSeq" id="WP_104022229.1">
    <property type="nucleotide sequence ID" value="NZ_CP007128.1"/>
</dbReference>
<accession>W0RDE8</accession>
<dbReference type="EMBL" id="CP007128">
    <property type="protein sequence ID" value="AHG88335.1"/>
    <property type="molecule type" value="Genomic_DNA"/>
</dbReference>
<dbReference type="AlphaFoldDB" id="W0RDE8"/>
<feature type="transmembrane region" description="Helical" evidence="1">
    <location>
        <begin position="124"/>
        <end position="145"/>
    </location>
</feature>
<feature type="signal peptide" evidence="2">
    <location>
        <begin position="1"/>
        <end position="20"/>
    </location>
</feature>
<keyword evidence="1" id="KW-1133">Transmembrane helix</keyword>
<protein>
    <recommendedName>
        <fullName evidence="5">Glycine zipper domain-containing protein</fullName>
    </recommendedName>
</protein>
<dbReference type="HOGENOM" id="CLU_1649688_0_0_0"/>
<keyword evidence="4" id="KW-1185">Reference proteome</keyword>
<dbReference type="Proteomes" id="UP000019151">
    <property type="component" value="Chromosome"/>
</dbReference>
<reference evidence="3 4" key="1">
    <citation type="journal article" date="2014" name="Genome Announc.">
        <title>Genome Sequence and Methylome of Soil Bacterium Gemmatirosa kalamazoonensis KBS708T, a Member of the Rarely Cultivated Gemmatimonadetes Phylum.</title>
        <authorList>
            <person name="Debruyn J.M."/>
            <person name="Radosevich M."/>
            <person name="Wommack K.E."/>
            <person name="Polson S.W."/>
            <person name="Hauser L.J."/>
            <person name="Fawaz M.N."/>
            <person name="Korlach J."/>
            <person name="Tsai Y.C."/>
        </authorList>
    </citation>
    <scope>NUCLEOTIDE SEQUENCE [LARGE SCALE GENOMIC DNA]</scope>
    <source>
        <strain evidence="3 4">KBS708</strain>
    </source>
</reference>
<sequence length="160" mass="16431">MRTRLLALVVAVIAAPSSLAAQQAPAPAGATGGPLVRLSTPTIVERPRVVGTLLDVSADALSVRTGTGETVVVPRPLVRRYEVSRGRLPRGPAVRRAVLVGLALGAVAGAVFTPDHAEGESSRVMPYTLTGAAIGGAVGGVFGSVNRPERWERTELPTAP</sequence>